<proteinExistence type="predicted"/>
<gene>
    <name evidence="2" type="ORF">SAMN04488104_102164</name>
</gene>
<feature type="transmembrane region" description="Helical" evidence="1">
    <location>
        <begin position="399"/>
        <end position="421"/>
    </location>
</feature>
<feature type="transmembrane region" description="Helical" evidence="1">
    <location>
        <begin position="339"/>
        <end position="356"/>
    </location>
</feature>
<feature type="transmembrane region" description="Helical" evidence="1">
    <location>
        <begin position="12"/>
        <end position="32"/>
    </location>
</feature>
<keyword evidence="1" id="KW-0812">Transmembrane</keyword>
<feature type="transmembrane region" description="Helical" evidence="1">
    <location>
        <begin position="173"/>
        <end position="189"/>
    </location>
</feature>
<name>A0A1G6TD89_9BACT</name>
<feature type="transmembrane region" description="Helical" evidence="1">
    <location>
        <begin position="485"/>
        <end position="503"/>
    </location>
</feature>
<feature type="transmembrane region" description="Helical" evidence="1">
    <location>
        <begin position="98"/>
        <end position="117"/>
    </location>
</feature>
<protein>
    <submittedName>
        <fullName evidence="2">Membrane protein YfhO</fullName>
    </submittedName>
</protein>
<keyword evidence="1" id="KW-1133">Transmembrane helix</keyword>
<feature type="transmembrane region" description="Helical" evidence="1">
    <location>
        <begin position="777"/>
        <end position="796"/>
    </location>
</feature>
<evidence type="ECO:0000313" key="3">
    <source>
        <dbReference type="Proteomes" id="UP000199060"/>
    </source>
</evidence>
<dbReference type="EMBL" id="FNAC01000021">
    <property type="protein sequence ID" value="SDD26295.1"/>
    <property type="molecule type" value="Genomic_DNA"/>
</dbReference>
<feature type="transmembrane region" description="Helical" evidence="1">
    <location>
        <begin position="510"/>
        <end position="526"/>
    </location>
</feature>
<dbReference type="PANTHER" id="PTHR38454">
    <property type="entry name" value="INTEGRAL MEMBRANE PROTEIN-RELATED"/>
    <property type="match status" value="1"/>
</dbReference>
<feature type="transmembrane region" description="Helical" evidence="1">
    <location>
        <begin position="363"/>
        <end position="379"/>
    </location>
</feature>
<feature type="transmembrane region" description="Helical" evidence="1">
    <location>
        <begin position="226"/>
        <end position="245"/>
    </location>
</feature>
<dbReference type="RefSeq" id="WP_087939647.1">
    <property type="nucleotide sequence ID" value="NZ_FNAC01000021.1"/>
</dbReference>
<evidence type="ECO:0000256" key="1">
    <source>
        <dbReference type="SAM" id="Phobius"/>
    </source>
</evidence>
<dbReference type="AlphaFoldDB" id="A0A1G6TD89"/>
<dbReference type="InterPro" id="IPR018580">
    <property type="entry name" value="Uncharacterised_YfhO"/>
</dbReference>
<feature type="transmembrane region" description="Helical" evidence="1">
    <location>
        <begin position="124"/>
        <end position="143"/>
    </location>
</feature>
<feature type="transmembrane region" description="Helical" evidence="1">
    <location>
        <begin position="195"/>
        <end position="214"/>
    </location>
</feature>
<feature type="transmembrane region" description="Helical" evidence="1">
    <location>
        <begin position="149"/>
        <end position="168"/>
    </location>
</feature>
<keyword evidence="3" id="KW-1185">Reference proteome</keyword>
<dbReference type="Proteomes" id="UP000199060">
    <property type="component" value="Unassembled WGS sequence"/>
</dbReference>
<dbReference type="STRING" id="686796.SAMN04488104_102164"/>
<dbReference type="PANTHER" id="PTHR38454:SF1">
    <property type="entry name" value="INTEGRAL MEMBRANE PROTEIN"/>
    <property type="match status" value="1"/>
</dbReference>
<feature type="transmembrane region" description="Helical" evidence="1">
    <location>
        <begin position="433"/>
        <end position="455"/>
    </location>
</feature>
<dbReference type="OrthoDB" id="9772884at2"/>
<organism evidence="2 3">
    <name type="scientific">Algoriphagus faecimaris</name>
    <dbReference type="NCBI Taxonomy" id="686796"/>
    <lineage>
        <taxon>Bacteria</taxon>
        <taxon>Pseudomonadati</taxon>
        <taxon>Bacteroidota</taxon>
        <taxon>Cytophagia</taxon>
        <taxon>Cytophagales</taxon>
        <taxon>Cyclobacteriaceae</taxon>
        <taxon>Algoriphagus</taxon>
    </lineage>
</organism>
<sequence>MKLNFQKEILPHLIGVAVFYLLVVFYFSPLVFDGKVIFQNDILQWEGSAKEVLEYRKNTGEQALWTNSMFGGMPAYFISLEFPGDITNGLISVLTLGLPHPISGLFFGMVGMYVLLLSFRVRPLLAIVGSIAFSFNTYNLLSLEAGHNAKIWAVCLIPLILAGIHLAFEKKHLLGAALLALGLLLQLKFNHLQITYYTLITSVIYVIVRLIFDWKKEGLARMAKTFLFLIIGAILAVGGNIGRLATALEYSPYSTRGEATLETESSGLDKDYAFSWSNGKLETLTLLIPNFYGGGSQTALPADSNAGKALRSNGVDNAQARGFLQGAPTYWGDQPFTGGPIYGGVILVFLAILGIWAAPKESLITFGTIIILSLMLSWGKNLSWFNYLLFDILPGYNKFRAVSMALGMTLFAIPVLGMISLERLLERKELKPLLISGGIVGTLLLLLAVAGGAFFRFEAAVDANLPDWLASAIQKDRKAMLSASAWKSLGLVAAAFVLIYFTLKEKISSSILGIALTLLVVADLWLENRHYLNAESFQSNPAKQFFAETGAEQKILEDEGYFRVLNLTESFTQGARTSYRLYSLGGYHGAKLRRYQDLIDYQLQAETQNFISKAQEGDFDWQGIGVINMLNTKYLIAGQDANSVFENPLAIGPAWVPAEIISINSNEEEIQRIGEIDTKVQATVAAHQGEVSAGKGRITLQANSPNELRYQAEMEEGGLVVFSEVFYPEGWKATIDGQTADILRVNYLLRGIEVPAGNHEVVMTFSPASYTTTKTPMILFQYLIVMSLIAGIFYTYKQENGRPKG</sequence>
<evidence type="ECO:0000313" key="2">
    <source>
        <dbReference type="EMBL" id="SDD26295.1"/>
    </source>
</evidence>
<reference evidence="3" key="1">
    <citation type="submission" date="2016-10" db="EMBL/GenBank/DDBJ databases">
        <authorList>
            <person name="Varghese N."/>
            <person name="Submissions S."/>
        </authorList>
    </citation>
    <scope>NUCLEOTIDE SEQUENCE [LARGE SCALE GENOMIC DNA]</scope>
    <source>
        <strain evidence="3">DSM 23095</strain>
    </source>
</reference>
<accession>A0A1G6TD89</accession>
<dbReference type="Pfam" id="PF09586">
    <property type="entry name" value="YfhO"/>
    <property type="match status" value="1"/>
</dbReference>
<keyword evidence="1" id="KW-0472">Membrane</keyword>